<evidence type="ECO:0000256" key="3">
    <source>
        <dbReference type="ARBA" id="ARBA00023004"/>
    </source>
</evidence>
<dbReference type="InterPro" id="IPR006076">
    <property type="entry name" value="FAD-dep_OxRdtase"/>
</dbReference>
<evidence type="ECO:0000313" key="8">
    <source>
        <dbReference type="EMBL" id="RHM15213.1"/>
    </source>
</evidence>
<evidence type="ECO:0000259" key="7">
    <source>
        <dbReference type="PROSITE" id="PS51296"/>
    </source>
</evidence>
<keyword evidence="6" id="KW-0812">Transmembrane</keyword>
<evidence type="ECO:0000313" key="9">
    <source>
        <dbReference type="Proteomes" id="UP000284868"/>
    </source>
</evidence>
<dbReference type="InterPro" id="IPR005805">
    <property type="entry name" value="Rieske_Fe-S_prot_C"/>
</dbReference>
<keyword evidence="2" id="KW-0479">Metal-binding</keyword>
<dbReference type="SUPFAM" id="SSF50022">
    <property type="entry name" value="ISP domain"/>
    <property type="match status" value="1"/>
</dbReference>
<dbReference type="GO" id="GO:0004497">
    <property type="term" value="F:monooxygenase activity"/>
    <property type="evidence" value="ECO:0007669"/>
    <property type="project" value="UniProtKB-ARBA"/>
</dbReference>
<dbReference type="GO" id="GO:0016020">
    <property type="term" value="C:membrane"/>
    <property type="evidence" value="ECO:0007669"/>
    <property type="project" value="InterPro"/>
</dbReference>
<proteinExistence type="predicted"/>
<keyword evidence="4" id="KW-0411">Iron-sulfur</keyword>
<dbReference type="OrthoDB" id="9767869at2"/>
<dbReference type="PANTHER" id="PTHR13847">
    <property type="entry name" value="SARCOSINE DEHYDROGENASE-RELATED"/>
    <property type="match status" value="1"/>
</dbReference>
<dbReference type="GO" id="GO:0016705">
    <property type="term" value="F:oxidoreductase activity, acting on paired donors, with incorporation or reduction of molecular oxygen"/>
    <property type="evidence" value="ECO:0007669"/>
    <property type="project" value="UniProtKB-ARBA"/>
</dbReference>
<dbReference type="InterPro" id="IPR017941">
    <property type="entry name" value="Rieske_2Fe-2S"/>
</dbReference>
<keyword evidence="6" id="KW-0472">Membrane</keyword>
<evidence type="ECO:0000256" key="5">
    <source>
        <dbReference type="ARBA" id="ARBA00023157"/>
    </source>
</evidence>
<protein>
    <submittedName>
        <fullName evidence="8">FAD-dependent oxidoreductase</fullName>
    </submittedName>
</protein>
<dbReference type="GO" id="GO:0005737">
    <property type="term" value="C:cytoplasm"/>
    <property type="evidence" value="ECO:0007669"/>
    <property type="project" value="TreeGrafter"/>
</dbReference>
<dbReference type="InterPro" id="IPR036188">
    <property type="entry name" value="FAD/NAD-bd_sf"/>
</dbReference>
<dbReference type="Pfam" id="PF00355">
    <property type="entry name" value="Rieske"/>
    <property type="match status" value="1"/>
</dbReference>
<dbReference type="InterPro" id="IPR036922">
    <property type="entry name" value="Rieske_2Fe-2S_sf"/>
</dbReference>
<dbReference type="RefSeq" id="WP_118365163.1">
    <property type="nucleotide sequence ID" value="NZ_QRPK01000002.1"/>
</dbReference>
<dbReference type="Gene3D" id="3.50.50.60">
    <property type="entry name" value="FAD/NAD(P)-binding domain"/>
    <property type="match status" value="1"/>
</dbReference>
<accession>A0A415PR46</accession>
<evidence type="ECO:0000256" key="6">
    <source>
        <dbReference type="SAM" id="Phobius"/>
    </source>
</evidence>
<dbReference type="PANTHER" id="PTHR13847:SF274">
    <property type="entry name" value="RIESKE 2FE-2S IRON-SULFUR PROTEIN YHFW-RELATED"/>
    <property type="match status" value="1"/>
</dbReference>
<dbReference type="GO" id="GO:0046872">
    <property type="term" value="F:metal ion binding"/>
    <property type="evidence" value="ECO:0007669"/>
    <property type="project" value="UniProtKB-KW"/>
</dbReference>
<keyword evidence="5" id="KW-1015">Disulfide bond</keyword>
<gene>
    <name evidence="8" type="ORF">DWZ83_00720</name>
</gene>
<dbReference type="Gene3D" id="3.30.9.10">
    <property type="entry name" value="D-Amino Acid Oxidase, subunit A, domain 2"/>
    <property type="match status" value="1"/>
</dbReference>
<dbReference type="Proteomes" id="UP000284868">
    <property type="component" value="Unassembled WGS sequence"/>
</dbReference>
<dbReference type="GO" id="GO:0051537">
    <property type="term" value="F:2 iron, 2 sulfur cluster binding"/>
    <property type="evidence" value="ECO:0007669"/>
    <property type="project" value="UniProtKB-KW"/>
</dbReference>
<organism evidence="8 9">
    <name type="scientific">Amedibacillus dolichus</name>
    <dbReference type="NCBI Taxonomy" id="31971"/>
    <lineage>
        <taxon>Bacteria</taxon>
        <taxon>Bacillati</taxon>
        <taxon>Bacillota</taxon>
        <taxon>Erysipelotrichia</taxon>
        <taxon>Erysipelotrichales</taxon>
        <taxon>Erysipelotrichaceae</taxon>
        <taxon>Amedibacillus</taxon>
    </lineage>
</organism>
<comment type="caution">
    <text evidence="8">The sequence shown here is derived from an EMBL/GenBank/DDBJ whole genome shotgun (WGS) entry which is preliminary data.</text>
</comment>
<evidence type="ECO:0000256" key="1">
    <source>
        <dbReference type="ARBA" id="ARBA00022714"/>
    </source>
</evidence>
<reference evidence="8 9" key="1">
    <citation type="submission" date="2018-08" db="EMBL/GenBank/DDBJ databases">
        <title>A genome reference for cultivated species of the human gut microbiota.</title>
        <authorList>
            <person name="Zou Y."/>
            <person name="Xue W."/>
            <person name="Luo G."/>
        </authorList>
    </citation>
    <scope>NUCLEOTIDE SEQUENCE [LARGE SCALE GENOMIC DNA]</scope>
    <source>
        <strain evidence="8 9">AF35-6BH</strain>
    </source>
</reference>
<keyword evidence="6" id="KW-1133">Transmembrane helix</keyword>
<dbReference type="Gene3D" id="2.102.10.10">
    <property type="entry name" value="Rieske [2Fe-2S] iron-sulphur domain"/>
    <property type="match status" value="1"/>
</dbReference>
<dbReference type="PRINTS" id="PR00162">
    <property type="entry name" value="RIESKE"/>
</dbReference>
<dbReference type="AlphaFoldDB" id="A0A415PR46"/>
<name>A0A415PR46_9FIRM</name>
<dbReference type="SUPFAM" id="SSF51905">
    <property type="entry name" value="FAD/NAD(P)-binding domain"/>
    <property type="match status" value="1"/>
</dbReference>
<dbReference type="PROSITE" id="PS51296">
    <property type="entry name" value="RIESKE"/>
    <property type="match status" value="1"/>
</dbReference>
<dbReference type="Pfam" id="PF01266">
    <property type="entry name" value="DAO"/>
    <property type="match status" value="1"/>
</dbReference>
<feature type="transmembrane region" description="Helical" evidence="6">
    <location>
        <begin position="20"/>
        <end position="41"/>
    </location>
</feature>
<keyword evidence="9" id="KW-1185">Reference proteome</keyword>
<dbReference type="EMBL" id="QRPK01000002">
    <property type="protein sequence ID" value="RHM15213.1"/>
    <property type="molecule type" value="Genomic_DNA"/>
</dbReference>
<feature type="domain" description="Rieske" evidence="7">
    <location>
        <begin position="427"/>
        <end position="485"/>
    </location>
</feature>
<evidence type="ECO:0000256" key="4">
    <source>
        <dbReference type="ARBA" id="ARBA00023014"/>
    </source>
</evidence>
<keyword evidence="3" id="KW-0408">Iron</keyword>
<evidence type="ECO:0000256" key="2">
    <source>
        <dbReference type="ARBA" id="ARBA00022723"/>
    </source>
</evidence>
<sequence length="504" mass="57632">MNSFWITQANSQAYPTLSNSTNASIVIIGGGLCGLATAYYLSQNTKDIIIVEADRIAYGASGRSTGKISAQHGYIYHDLLTRYGKKLAKQYYEENTAALAAIDEIIKKHAIACDFEYCDATLYAMNEEEVKTLEKEYQAYLSLDIPCTYQTADSLKSPMQAQLTMHHQARFDPYRYAIGLASYLAKKGIRIFEHSTLRDIKKADDCYHLYVNEHIITAHDVVFATQFPFLDDKRFYFARMYSEQEQIIAFAKANIKQQMLLHIGNHPIQSIHAYHDHTLVAGNSHKSGQMKKDSYNELQKLAQAWVQGRFLTQWSSQDYITFDKLPMIGYLSSEKEHLYFASGFRKWGNTTSHIAGKRISAMIFHQPYQENIFAPARLSSFFSLSFVKENGNVLYEFFKRKRKAEDVDFPSVNEGKIMNFDDHLYGVYCDEHNMLFIVDITCPHAGCICNFNTVDKTWDCPCHGSRFSYQGNIIKGPAQYHLNAFGDGFNTLDPHFLLKDDDTK</sequence>
<keyword evidence="1" id="KW-0001">2Fe-2S</keyword>